<feature type="region of interest" description="Disordered" evidence="1">
    <location>
        <begin position="35"/>
        <end position="76"/>
    </location>
</feature>
<feature type="compositionally biased region" description="Basic and acidic residues" evidence="1">
    <location>
        <begin position="66"/>
        <end position="76"/>
    </location>
</feature>
<keyword evidence="3" id="KW-1185">Reference proteome</keyword>
<organism evidence="2 3">
    <name type="scientific">Dryococelus australis</name>
    <dbReference type="NCBI Taxonomy" id="614101"/>
    <lineage>
        <taxon>Eukaryota</taxon>
        <taxon>Metazoa</taxon>
        <taxon>Ecdysozoa</taxon>
        <taxon>Arthropoda</taxon>
        <taxon>Hexapoda</taxon>
        <taxon>Insecta</taxon>
        <taxon>Pterygota</taxon>
        <taxon>Neoptera</taxon>
        <taxon>Polyneoptera</taxon>
        <taxon>Phasmatodea</taxon>
        <taxon>Verophasmatodea</taxon>
        <taxon>Anareolatae</taxon>
        <taxon>Phasmatidae</taxon>
        <taxon>Eurycanthinae</taxon>
        <taxon>Dryococelus</taxon>
    </lineage>
</organism>
<comment type="caution">
    <text evidence="2">The sequence shown here is derived from an EMBL/GenBank/DDBJ whole genome shotgun (WGS) entry which is preliminary data.</text>
</comment>
<feature type="compositionally biased region" description="Basic residues" evidence="1">
    <location>
        <begin position="772"/>
        <end position="783"/>
    </location>
</feature>
<feature type="region of interest" description="Disordered" evidence="1">
    <location>
        <begin position="765"/>
        <end position="786"/>
    </location>
</feature>
<dbReference type="EMBL" id="JARBHB010000002">
    <property type="protein sequence ID" value="KAJ8894478.1"/>
    <property type="molecule type" value="Genomic_DNA"/>
</dbReference>
<sequence length="1280" mass="141312">MLCGDIKSVGAGVVAVKQLLYFNLNILRADADEARSVWSSNGKKGEPRENPPSSDIVQHVSHVRKSRSDPAGDRTRFSWGTAKSCFHSPRTNRGSNPVLPGQLLRAAFTPRGQSRAAPRSGCARRDVVSPWVVERIAPAQQLTSVVESFLLTVECKELTKLNTTSTYTRQIAKSKYRNRIRLERASQKQYNDTHKTSYDRMKRCQGRKINIKASERVNTGKAQLNTRQLCYTCAAMRYTSLAAALGYDTPPPHPGSHPSCGRRAATKKRQEECYSHALRNLSRFDDREKRCATKCDSQQASQKSTWGRGGEVVRLLTSHLGEQGSIPGGVAPAFWHVGIAQGDAAGRRVFSGTSRFPAIAFRRMLHSRLVSPTSALKTSLLRAAQISELSTQLVARNYHIRVTVNPPFYCWQAWPQLVKLPTRLHGLKTRNSFSAHALFNGTFSTLPVKAGHWGNTRACGVLSIRSRPAADLAPSSTQHSALSGAENTCRRVLRFRVAKQTSASSEKRRIQNPSKGQRELIALVGILSRGKKPLNKYPVSLDMERLHTHREAFLPTGWLPVKGGEIQTRYSQRQTTMLNPSRDVTSLVRRGCKASKPRVGAAGGADKLLDLSYESCVECPITAGDVETTGECVSATIRRAEVENDRLVDLVLTALHCQWLSCKETPVAAEIPAGLLPLTLEQCSIRRRGRFSSVHWPRVAGAALTLCFNWDDLKFAVSKDFVNLDRARSQGGPDVRQCQVCVCVPAGGGENARGARSPRDCVGEVSADRRARPPHTLHSKCKRPSIPAGKSLKVKVDGQGHQAISQLTRWTLVDLARSLSESTLPILTFDYSSARQARLIKIQLCQSGRPRKLELSPDASTPYSSRTKIDAKQRLIHDKSLFNTASPMQSALFICTATVYTLHRYNQMIPHCRSLLADVRSSGSNQKHFSDWLRASNIKETLQSVELAKCLKETIAIQNFQINMAAIMTTFCETEPVGTITCIETRKKQTPKQKKTETMTTPKYCRETNIAEDKPAIKKSRRVSDDEICDQVGHFPRLSASKGLCRYCRGGQTRFECAKCDSRLCLVDVAVPFEKGCGGVVVAWGGHPTGSVFPPPCCAELFSHLHMARWEERNCSTTENNNEECLSNITSQDLSKTDESRTNMNNECETANMLKSINSAFRLYPYKKKMSVVIGVLPAAPTPHIATAATCASPLAVMCANGHRRRIGRHQLPPPLLLDNSTSKNVDRIDRAGGLRDEQFDAGHLWSIGSGNSRKSLGKCVLKLVQRAAVGPALIDLLVS</sequence>
<evidence type="ECO:0000313" key="2">
    <source>
        <dbReference type="EMBL" id="KAJ8894478.1"/>
    </source>
</evidence>
<name>A0ABQ9ICT7_9NEOP</name>
<reference evidence="2 3" key="1">
    <citation type="submission" date="2023-02" db="EMBL/GenBank/DDBJ databases">
        <title>LHISI_Scaffold_Assembly.</title>
        <authorList>
            <person name="Stuart O.P."/>
            <person name="Cleave R."/>
            <person name="Magrath M.J.L."/>
            <person name="Mikheyev A.S."/>
        </authorList>
    </citation>
    <scope>NUCLEOTIDE SEQUENCE [LARGE SCALE GENOMIC DNA]</scope>
    <source>
        <strain evidence="2">Daus_M_001</strain>
        <tissue evidence="2">Leg muscle</tissue>
    </source>
</reference>
<evidence type="ECO:0000313" key="3">
    <source>
        <dbReference type="Proteomes" id="UP001159363"/>
    </source>
</evidence>
<gene>
    <name evidence="2" type="ORF">PR048_007132</name>
</gene>
<evidence type="ECO:0000256" key="1">
    <source>
        <dbReference type="SAM" id="MobiDB-lite"/>
    </source>
</evidence>
<dbReference type="Proteomes" id="UP001159363">
    <property type="component" value="Chromosome 2"/>
</dbReference>
<proteinExistence type="predicted"/>
<accession>A0ABQ9ICT7</accession>
<protein>
    <submittedName>
        <fullName evidence="2">Uncharacterized protein</fullName>
    </submittedName>
</protein>